<feature type="chain" id="PRO_5037080528" description="Mannosylglycerate hydrolase MGH1-like glycoside hydrolase domain-containing protein" evidence="1">
    <location>
        <begin position="22"/>
        <end position="517"/>
    </location>
</feature>
<dbReference type="InterPro" id="IPR008928">
    <property type="entry name" value="6-hairpin_glycosidase_sf"/>
</dbReference>
<evidence type="ECO:0000256" key="1">
    <source>
        <dbReference type="SAM" id="SignalP"/>
    </source>
</evidence>
<comment type="caution">
    <text evidence="3">The sequence shown here is derived from an EMBL/GenBank/DDBJ whole genome shotgun (WGS) entry which is preliminary data.</text>
</comment>
<dbReference type="RefSeq" id="WP_189486241.1">
    <property type="nucleotide sequence ID" value="NZ_BMZB01000002.1"/>
</dbReference>
<dbReference type="EMBL" id="BMZB01000002">
    <property type="protein sequence ID" value="GGZ33088.1"/>
    <property type="molecule type" value="Genomic_DNA"/>
</dbReference>
<dbReference type="InterPro" id="IPR054491">
    <property type="entry name" value="MGH1-like_GH"/>
</dbReference>
<dbReference type="InterPro" id="IPR012341">
    <property type="entry name" value="6hp_glycosidase-like_sf"/>
</dbReference>
<feature type="signal peptide" evidence="1">
    <location>
        <begin position="1"/>
        <end position="21"/>
    </location>
</feature>
<reference evidence="3" key="2">
    <citation type="submission" date="2020-09" db="EMBL/GenBank/DDBJ databases">
        <authorList>
            <person name="Sun Q."/>
            <person name="Kim S."/>
        </authorList>
    </citation>
    <scope>NUCLEOTIDE SEQUENCE</scope>
    <source>
        <strain evidence="3">KCTC 32296</strain>
    </source>
</reference>
<proteinExistence type="predicted"/>
<evidence type="ECO:0000313" key="3">
    <source>
        <dbReference type="EMBL" id="GGZ33088.1"/>
    </source>
</evidence>
<dbReference type="Gene3D" id="1.50.10.10">
    <property type="match status" value="1"/>
</dbReference>
<keyword evidence="4" id="KW-1185">Reference proteome</keyword>
<accession>A0A918UU41</accession>
<dbReference type="SUPFAM" id="SSF48208">
    <property type="entry name" value="Six-hairpin glycosidases"/>
    <property type="match status" value="1"/>
</dbReference>
<evidence type="ECO:0000313" key="4">
    <source>
        <dbReference type="Proteomes" id="UP000662572"/>
    </source>
</evidence>
<gene>
    <name evidence="3" type="ORF">GCM10011273_19210</name>
</gene>
<dbReference type="AlphaFoldDB" id="A0A918UU41"/>
<dbReference type="Proteomes" id="UP000662572">
    <property type="component" value="Unassembled WGS sequence"/>
</dbReference>
<feature type="domain" description="Mannosylglycerate hydrolase MGH1-like glycoside hydrolase" evidence="2">
    <location>
        <begin position="77"/>
        <end position="339"/>
    </location>
</feature>
<organism evidence="3 4">
    <name type="scientific">Asticcacaulis endophyticus</name>
    <dbReference type="NCBI Taxonomy" id="1395890"/>
    <lineage>
        <taxon>Bacteria</taxon>
        <taxon>Pseudomonadati</taxon>
        <taxon>Pseudomonadota</taxon>
        <taxon>Alphaproteobacteria</taxon>
        <taxon>Caulobacterales</taxon>
        <taxon>Caulobacteraceae</taxon>
        <taxon>Asticcacaulis</taxon>
    </lineage>
</organism>
<name>A0A918UU41_9CAUL</name>
<evidence type="ECO:0000259" key="2">
    <source>
        <dbReference type="Pfam" id="PF22422"/>
    </source>
</evidence>
<protein>
    <recommendedName>
        <fullName evidence="2">Mannosylglycerate hydrolase MGH1-like glycoside hydrolase domain-containing protein</fullName>
    </recommendedName>
</protein>
<keyword evidence="1" id="KW-0732">Signal</keyword>
<sequence length="517" mass="57663">MRRRTFITTSTAALMAAPAIAQSASQPEYTTTNAAWQAAYDKALSILVKNTQVMPRYSKPVLIEGSVYQGIWMECGPHEALVYRKFRPDVARNSHMCFFELQRADGQLPCNNKVTETGFGQIQMVVPIAATALELARATGDQELLETAYRGASMWDGWLLKYRNTRGTGLTEGFCTYDTGHDNSPRWQGIPPQCPNKDAKYYPEGFKLPRLCPDLSATTYGARKALSEMARALGKTSEADMWAERAATIRDLILKRLYVAEDAAFYDEDAGRQFIRIRSDILSRVCGEHVPDQALFDGLWTRQIHNPAAFWAPYPLPSIALDDPSFVRPITANTWGGPSQALTALRAPRWFGHYGRSAEFTVMMERWCEGLITDMTFRQQMNPLTAEFTRDGDEPDYSPAALVMMDYTWRLAGVVEEVDRLEWNIRPNHAASKGAQFRLPTDAKSTAEVRYSGRGADLTLGGKKLGRIEGLARLITDKSGAPTALLGVSEAPQKVTLRLTGRPARNVMIKANERISL</sequence>
<reference evidence="3" key="1">
    <citation type="journal article" date="2014" name="Int. J. Syst. Evol. Microbiol.">
        <title>Complete genome sequence of Corynebacterium casei LMG S-19264T (=DSM 44701T), isolated from a smear-ripened cheese.</title>
        <authorList>
            <consortium name="US DOE Joint Genome Institute (JGI-PGF)"/>
            <person name="Walter F."/>
            <person name="Albersmeier A."/>
            <person name="Kalinowski J."/>
            <person name="Ruckert C."/>
        </authorList>
    </citation>
    <scope>NUCLEOTIDE SEQUENCE</scope>
    <source>
        <strain evidence="3">KCTC 32296</strain>
    </source>
</reference>
<dbReference type="GO" id="GO:0005975">
    <property type="term" value="P:carbohydrate metabolic process"/>
    <property type="evidence" value="ECO:0007669"/>
    <property type="project" value="InterPro"/>
</dbReference>
<dbReference type="Pfam" id="PF22422">
    <property type="entry name" value="MGH1-like_GH"/>
    <property type="match status" value="1"/>
</dbReference>